<accession>B3XMM4</accession>
<dbReference type="EMBL" id="AAPZ02000001">
    <property type="protein sequence ID" value="EDX43292.1"/>
    <property type="molecule type" value="Genomic_DNA"/>
</dbReference>
<evidence type="ECO:0000313" key="1">
    <source>
        <dbReference type="EMBL" id="EDX43292.1"/>
    </source>
</evidence>
<dbReference type="AlphaFoldDB" id="B3XMM4"/>
<dbReference type="Proteomes" id="UP000003853">
    <property type="component" value="Unassembled WGS sequence"/>
</dbReference>
<dbReference type="PATRIC" id="fig|349123.13.peg.1833"/>
<comment type="caution">
    <text evidence="1">The sequence shown here is derived from an EMBL/GenBank/DDBJ whole genome shotgun (WGS) entry which is preliminary data.</text>
</comment>
<sequence>MRCVFGIDVSKSTMNIAIIVEKTIIKETKLIMNKEGFNTLSGLLGSFNNPEVVFVIVRFVYMLY</sequence>
<reference evidence="2" key="1">
    <citation type="submission" date="2008-06" db="EMBL/GenBank/DDBJ databases">
        <title>Permanent draft sequence of Lactobacillus reuteri 100-23.</title>
        <authorList>
            <consortium name="US DOE Joint Genome Institute"/>
            <person name="Copeland A."/>
            <person name="Lucas S."/>
            <person name="Lapidus A."/>
            <person name="Barry K."/>
            <person name="Detter J.C."/>
            <person name="Glavina del Rio T."/>
            <person name="Hammon N."/>
            <person name="Israni S."/>
            <person name="Dalin E."/>
            <person name="Tice H."/>
            <person name="Pitluck S."/>
            <person name="Sun H."/>
            <person name="Schmutz J."/>
            <person name="Larimer F."/>
            <person name="Land M."/>
            <person name="Hauser L."/>
            <person name="Walter J."/>
            <person name="Heng N.C.K."/>
            <person name="Tannock G.W."/>
            <person name="Richardson P."/>
        </authorList>
    </citation>
    <scope>NUCLEOTIDE SEQUENCE [LARGE SCALE GENOMIC DNA]</scope>
    <source>
        <strain evidence="2">DSM 17509 / CIP 109821 / 100-23</strain>
    </source>
</reference>
<organism evidence="1 2">
    <name type="scientific">Limosilactobacillus reuteri subsp. rodentium (strain DSM 17509 / CIP 109821 / 100-23)</name>
    <name type="common">Lactobacillus reuteri</name>
    <dbReference type="NCBI Taxonomy" id="349123"/>
    <lineage>
        <taxon>Bacteria</taxon>
        <taxon>Bacillati</taxon>
        <taxon>Bacillota</taxon>
        <taxon>Bacilli</taxon>
        <taxon>Lactobacillales</taxon>
        <taxon>Lactobacillaceae</taxon>
        <taxon>Limosilactobacillus</taxon>
    </lineage>
</organism>
<name>B3XMM4_LIMR1</name>
<evidence type="ECO:0000313" key="2">
    <source>
        <dbReference type="Proteomes" id="UP000003853"/>
    </source>
</evidence>
<protein>
    <submittedName>
        <fullName evidence="1">Transposase</fullName>
    </submittedName>
</protein>
<gene>
    <name evidence="1" type="ORF">Lreu23DRAFT_4811</name>
</gene>
<proteinExistence type="predicted"/>